<protein>
    <recommendedName>
        <fullName evidence="3">Antirepressor protein C-terminal domain-containing protein</fullName>
    </recommendedName>
</protein>
<dbReference type="PROSITE" id="PS51257">
    <property type="entry name" value="PROKAR_LIPOPROTEIN"/>
    <property type="match status" value="1"/>
</dbReference>
<evidence type="ECO:0000313" key="2">
    <source>
        <dbReference type="Proteomes" id="UP000681155"/>
    </source>
</evidence>
<evidence type="ECO:0000313" key="1">
    <source>
        <dbReference type="EMBL" id="QVW24517.1"/>
    </source>
</evidence>
<accession>A0ABX8F0X7</accession>
<gene>
    <name evidence="1" type="ORF">KJF94_02740</name>
</gene>
<dbReference type="Proteomes" id="UP000681155">
    <property type="component" value="Chromosome"/>
</dbReference>
<sequence length="87" mass="9799">MQRFTGVAQSFMTACEAIAPVAGLEMEDLVKKAFNRPAQAEEMFQFKLLMDGGYFSNEGIGPKGTQLYQLTWKGYALLQAMRRNENI</sequence>
<evidence type="ECO:0008006" key="3">
    <source>
        <dbReference type="Google" id="ProtNLM"/>
    </source>
</evidence>
<keyword evidence="2" id="KW-1185">Reference proteome</keyword>
<organism evidence="1 2">
    <name type="scientific">Pseudomonas hormoni</name>
    <dbReference type="NCBI Taxonomy" id="3093767"/>
    <lineage>
        <taxon>Bacteria</taxon>
        <taxon>Pseudomonadati</taxon>
        <taxon>Pseudomonadota</taxon>
        <taxon>Gammaproteobacteria</taxon>
        <taxon>Pseudomonadales</taxon>
        <taxon>Pseudomonadaceae</taxon>
        <taxon>Pseudomonas</taxon>
    </lineage>
</organism>
<proteinExistence type="predicted"/>
<reference evidence="1 2" key="1">
    <citation type="submission" date="2021-05" db="EMBL/GenBank/DDBJ databases">
        <title>Complete genome of the cytokinin-producing biocontrol strain Pseudomonas fluorescens G20-18.</title>
        <authorList>
            <person name="Nielsen T.K."/>
            <person name="Mekureyaw M.F."/>
            <person name="Hansen L.H."/>
            <person name="Nicolaisen M.H."/>
            <person name="Roitsch T.G."/>
            <person name="Hennessy R.C."/>
        </authorList>
    </citation>
    <scope>NUCLEOTIDE SEQUENCE [LARGE SCALE GENOMIC DNA]</scope>
    <source>
        <strain evidence="1 2">G20-18</strain>
    </source>
</reference>
<name>A0ABX8F0X7_9PSED</name>
<dbReference type="RefSeq" id="WP_214381000.1">
    <property type="nucleotide sequence ID" value="NZ_CP075566.1"/>
</dbReference>
<dbReference type="EMBL" id="CP075566">
    <property type="protein sequence ID" value="QVW24517.1"/>
    <property type="molecule type" value="Genomic_DNA"/>
</dbReference>